<dbReference type="InterPro" id="IPR029100">
    <property type="entry name" value="Ntox50"/>
</dbReference>
<comment type="caution">
    <text evidence="2">The sequence shown here is derived from an EMBL/GenBank/DDBJ whole genome shotgun (WGS) entry which is preliminary data.</text>
</comment>
<dbReference type="RefSeq" id="WP_238485319.1">
    <property type="nucleotide sequence ID" value="NZ_JAFMOY010000076.1"/>
</dbReference>
<dbReference type="Proteomes" id="UP000739284">
    <property type="component" value="Unassembled WGS sequence"/>
</dbReference>
<feature type="non-terminal residue" evidence="2">
    <location>
        <position position="1"/>
    </location>
</feature>
<protein>
    <recommendedName>
        <fullName evidence="1">Bacterial toxin 50 domain-containing protein</fullName>
    </recommendedName>
</protein>
<reference evidence="2 3" key="1">
    <citation type="submission" date="2021-03" db="EMBL/GenBank/DDBJ databases">
        <title>Five novel Rahnella species.</title>
        <authorList>
            <person name="Brady C."/>
            <person name="Asselin J."/>
            <person name="Beer S."/>
            <person name="Bruberg M.B."/>
            <person name="Crampton B."/>
            <person name="Venter S."/>
            <person name="Arnold D."/>
            <person name="Denman S."/>
        </authorList>
    </citation>
    <scope>NUCLEOTIDE SEQUENCE [LARGE SCALE GENOMIC DNA]</scope>
    <source>
        <strain evidence="2 3">FRB 231</strain>
    </source>
</reference>
<name>A0ABS6L9M3_9GAMM</name>
<evidence type="ECO:0000313" key="2">
    <source>
        <dbReference type="EMBL" id="MBU9843530.1"/>
    </source>
</evidence>
<keyword evidence="3" id="KW-1185">Reference proteome</keyword>
<sequence>GGGISGTEHLANSAVEFILSPTAEELSLEAAILAENILRGNVCADGILQDAKNTLDAAKKSAAELWDKVSHASLGDQAEMAASIVGIIRSLFIGAGEVEVAESVSRASEVTRADELSETINTLDRTVNVAGVDRGTHLGSYGENILDVNDNGVYINSKSSFIIEQSKQNKHIPGTNEYKIASESGLNKSILSVSPYSLLSEIGSGVQVGNLSVGMPGSKERIDFIIIIGNYIERDTGVAVPTSKGIVHYSKKGVHIVPSRP</sequence>
<accession>A0ABS6L9M3</accession>
<organism evidence="2 3">
    <name type="scientific">Rahnella ecdela</name>
    <dbReference type="NCBI Taxonomy" id="2816250"/>
    <lineage>
        <taxon>Bacteria</taxon>
        <taxon>Pseudomonadati</taxon>
        <taxon>Pseudomonadota</taxon>
        <taxon>Gammaproteobacteria</taxon>
        <taxon>Enterobacterales</taxon>
        <taxon>Yersiniaceae</taxon>
        <taxon>Rahnella</taxon>
    </lineage>
</organism>
<evidence type="ECO:0000259" key="1">
    <source>
        <dbReference type="Pfam" id="PF15542"/>
    </source>
</evidence>
<feature type="domain" description="Bacterial toxin 50" evidence="1">
    <location>
        <begin position="163"/>
        <end position="258"/>
    </location>
</feature>
<dbReference type="Pfam" id="PF15542">
    <property type="entry name" value="Ntox50"/>
    <property type="match status" value="1"/>
</dbReference>
<evidence type="ECO:0000313" key="3">
    <source>
        <dbReference type="Proteomes" id="UP000739284"/>
    </source>
</evidence>
<proteinExistence type="predicted"/>
<dbReference type="EMBL" id="JAFMOY010000076">
    <property type="protein sequence ID" value="MBU9843530.1"/>
    <property type="molecule type" value="Genomic_DNA"/>
</dbReference>
<gene>
    <name evidence="2" type="ORF">J1784_00405</name>
</gene>